<gene>
    <name evidence="2" type="ORF">ENG92_01530</name>
</gene>
<dbReference type="PANTHER" id="PTHR37528">
    <property type="entry name" value="UPF0149 PROTEIN YGFB"/>
    <property type="match status" value="1"/>
</dbReference>
<evidence type="ECO:0008006" key="3">
    <source>
        <dbReference type="Google" id="ProtNLM"/>
    </source>
</evidence>
<evidence type="ECO:0000313" key="2">
    <source>
        <dbReference type="EMBL" id="HDK37684.1"/>
    </source>
</evidence>
<evidence type="ECO:0000256" key="1">
    <source>
        <dbReference type="ARBA" id="ARBA00038308"/>
    </source>
</evidence>
<organism evidence="2">
    <name type="scientific">Thiolapillus brandeum</name>
    <dbReference type="NCBI Taxonomy" id="1076588"/>
    <lineage>
        <taxon>Bacteria</taxon>
        <taxon>Pseudomonadati</taxon>
        <taxon>Pseudomonadota</taxon>
        <taxon>Gammaproteobacteria</taxon>
        <taxon>Chromatiales</taxon>
        <taxon>Sedimenticolaceae</taxon>
        <taxon>Thiolapillus</taxon>
    </lineage>
</organism>
<dbReference type="EMBL" id="DRCV01000068">
    <property type="protein sequence ID" value="HDK37684.1"/>
    <property type="molecule type" value="Genomic_DNA"/>
</dbReference>
<dbReference type="InterPro" id="IPR036255">
    <property type="entry name" value="YgfB-like_sf"/>
</dbReference>
<sequence>MSAVNLPDFEHTLAIAQGNLEAPELAECHGIVCGLLCRLPDASLDVFVGLLDMLELVNTPGPGLKMSLEELLNSSRAQLADEDLGLALWLPNDDEGLEERTMALSQWCSGFLAGLGSSGDDTLKAMSDDANDGLKDLQQISTADVSDTDESEEDENAFVEIVEYIRVVILMIREDLRGPDGEDLIH</sequence>
<reference evidence="2" key="1">
    <citation type="journal article" date="2020" name="mSystems">
        <title>Genome- and Community-Level Interaction Insights into Carbon Utilization and Element Cycling Functions of Hydrothermarchaeota in Hydrothermal Sediment.</title>
        <authorList>
            <person name="Zhou Z."/>
            <person name="Liu Y."/>
            <person name="Xu W."/>
            <person name="Pan J."/>
            <person name="Luo Z.H."/>
            <person name="Li M."/>
        </authorList>
    </citation>
    <scope>NUCLEOTIDE SEQUENCE [LARGE SCALE GENOMIC DNA]</scope>
    <source>
        <strain evidence="2">HyVt-26</strain>
    </source>
</reference>
<dbReference type="PANTHER" id="PTHR37528:SF1">
    <property type="entry name" value="UPF0149 PROTEIN YGFB"/>
    <property type="match status" value="1"/>
</dbReference>
<protein>
    <recommendedName>
        <fullName evidence="3">YecA family protein</fullName>
    </recommendedName>
</protein>
<dbReference type="Proteomes" id="UP000885822">
    <property type="component" value="Unassembled WGS sequence"/>
</dbReference>
<name>A0A831KB88_9GAMM</name>
<dbReference type="InterPro" id="IPR011978">
    <property type="entry name" value="YgfB-like"/>
</dbReference>
<comment type="caution">
    <text evidence="2">The sequence shown here is derived from an EMBL/GenBank/DDBJ whole genome shotgun (WGS) entry which is preliminary data.</text>
</comment>
<dbReference type="GO" id="GO:0005829">
    <property type="term" value="C:cytosol"/>
    <property type="evidence" value="ECO:0007669"/>
    <property type="project" value="TreeGrafter"/>
</dbReference>
<dbReference type="SUPFAM" id="SSF101327">
    <property type="entry name" value="YgfB-like"/>
    <property type="match status" value="1"/>
</dbReference>
<accession>A0A831KB88</accession>
<dbReference type="Pfam" id="PF03695">
    <property type="entry name" value="UPF0149"/>
    <property type="match status" value="1"/>
</dbReference>
<comment type="similarity">
    <text evidence="1">Belongs to the UPF0149 family.</text>
</comment>
<dbReference type="Gene3D" id="1.20.120.740">
    <property type="entry name" value="YgfB uncharacterised protein family UPF0149, PF03695"/>
    <property type="match status" value="1"/>
</dbReference>
<proteinExistence type="inferred from homology"/>
<dbReference type="AlphaFoldDB" id="A0A831KB88"/>